<dbReference type="GO" id="GO:0006950">
    <property type="term" value="P:response to stress"/>
    <property type="evidence" value="ECO:0007669"/>
    <property type="project" value="TreeGrafter"/>
</dbReference>
<proteinExistence type="predicted"/>
<reference evidence="3" key="1">
    <citation type="submission" date="2016-05" db="EMBL/GenBank/DDBJ databases">
        <title>Draft genome of Corynebacterium afermentans subsp. afermentans LCDC 88199T.</title>
        <authorList>
            <person name="Bernier A.-M."/>
            <person name="Bernard K."/>
        </authorList>
    </citation>
    <scope>NUCLEOTIDE SEQUENCE [LARGE SCALE GENOMIC DNA]</scope>
    <source>
        <strain evidence="3">NML01-0328</strain>
    </source>
</reference>
<dbReference type="PROSITE" id="PS50995">
    <property type="entry name" value="HTH_MARR_2"/>
    <property type="match status" value="1"/>
</dbReference>
<dbReference type="SUPFAM" id="SSF46785">
    <property type="entry name" value="Winged helix' DNA-binding domain"/>
    <property type="match status" value="1"/>
</dbReference>
<name>A0A1A9RCN3_EIKCO</name>
<organism evidence="2 3">
    <name type="scientific">Eikenella corrodens</name>
    <dbReference type="NCBI Taxonomy" id="539"/>
    <lineage>
        <taxon>Bacteria</taxon>
        <taxon>Pseudomonadati</taxon>
        <taxon>Pseudomonadota</taxon>
        <taxon>Betaproteobacteria</taxon>
        <taxon>Neisseriales</taxon>
        <taxon>Neisseriaceae</taxon>
        <taxon>Eikenella</taxon>
    </lineage>
</organism>
<evidence type="ECO:0000259" key="1">
    <source>
        <dbReference type="PROSITE" id="PS50995"/>
    </source>
</evidence>
<dbReference type="Proteomes" id="UP000078003">
    <property type="component" value="Unassembled WGS sequence"/>
</dbReference>
<dbReference type="Gene3D" id="1.10.10.10">
    <property type="entry name" value="Winged helix-like DNA-binding domain superfamily/Winged helix DNA-binding domain"/>
    <property type="match status" value="1"/>
</dbReference>
<dbReference type="InterPro" id="IPR039422">
    <property type="entry name" value="MarR/SlyA-like"/>
</dbReference>
<sequence>MTQPSEHLTAVTLNIFRLNGILYELGNRFAAPLGLNTSRWQVLGAVLLSETPPTVPQIAEKMGITRQGALKQVNVLIEEGLLAAQPNPAHQRAQLYVLTEKGQQAARQIQAHWRAHAEKIAEQFHPDDLAAAARVLGQLGQFYQDK</sequence>
<dbReference type="InterPro" id="IPR000835">
    <property type="entry name" value="HTH_MarR-typ"/>
</dbReference>
<dbReference type="RefSeq" id="WP_064104605.1">
    <property type="nucleotide sequence ID" value="NZ_LXSF01000009.1"/>
</dbReference>
<protein>
    <submittedName>
        <fullName evidence="2">MarR family transcriptional regulator</fullName>
    </submittedName>
</protein>
<evidence type="ECO:0000313" key="2">
    <source>
        <dbReference type="EMBL" id="OAM15988.1"/>
    </source>
</evidence>
<comment type="caution">
    <text evidence="2">The sequence shown here is derived from an EMBL/GenBank/DDBJ whole genome shotgun (WGS) entry which is preliminary data.</text>
</comment>
<dbReference type="InterPro" id="IPR036390">
    <property type="entry name" value="WH_DNA-bd_sf"/>
</dbReference>
<dbReference type="Pfam" id="PF12802">
    <property type="entry name" value="MarR_2"/>
    <property type="match status" value="1"/>
</dbReference>
<dbReference type="GO" id="GO:0003700">
    <property type="term" value="F:DNA-binding transcription factor activity"/>
    <property type="evidence" value="ECO:0007669"/>
    <property type="project" value="InterPro"/>
</dbReference>
<gene>
    <name evidence="2" type="ORF">A7P85_08110</name>
</gene>
<dbReference type="PANTHER" id="PTHR33164">
    <property type="entry name" value="TRANSCRIPTIONAL REGULATOR, MARR FAMILY"/>
    <property type="match status" value="1"/>
</dbReference>
<dbReference type="InterPro" id="IPR036388">
    <property type="entry name" value="WH-like_DNA-bd_sf"/>
</dbReference>
<dbReference type="EMBL" id="LXSF01000009">
    <property type="protein sequence ID" value="OAM15988.1"/>
    <property type="molecule type" value="Genomic_DNA"/>
</dbReference>
<dbReference type="SMART" id="SM00347">
    <property type="entry name" value="HTH_MARR"/>
    <property type="match status" value="1"/>
</dbReference>
<dbReference type="PANTHER" id="PTHR33164:SF43">
    <property type="entry name" value="HTH-TYPE TRANSCRIPTIONAL REPRESSOR YETL"/>
    <property type="match status" value="1"/>
</dbReference>
<feature type="domain" description="HTH marR-type" evidence="1">
    <location>
        <begin position="1"/>
        <end position="141"/>
    </location>
</feature>
<dbReference type="AlphaFoldDB" id="A0A1A9RCN3"/>
<accession>A0A1A9RCN3</accession>
<evidence type="ECO:0000313" key="3">
    <source>
        <dbReference type="Proteomes" id="UP000078003"/>
    </source>
</evidence>